<dbReference type="EMBL" id="JAXCGZ010023136">
    <property type="protein sequence ID" value="KAK7016715.1"/>
    <property type="molecule type" value="Genomic_DNA"/>
</dbReference>
<evidence type="ECO:0000313" key="8">
    <source>
        <dbReference type="EMBL" id="KAK7016715.1"/>
    </source>
</evidence>
<proteinExistence type="inferred from homology"/>
<evidence type="ECO:0000256" key="1">
    <source>
        <dbReference type="ARBA" id="ARBA00004496"/>
    </source>
</evidence>
<dbReference type="CDD" id="cd23821">
    <property type="entry name" value="RWD_IMPACT"/>
    <property type="match status" value="1"/>
</dbReference>
<accession>A0AAN8ZSS5</accession>
<evidence type="ECO:0000256" key="4">
    <source>
        <dbReference type="ARBA" id="ARBA00022491"/>
    </source>
</evidence>
<dbReference type="PANTHER" id="PTHR16301:SF25">
    <property type="entry name" value="PROTEIN IMPACT"/>
    <property type="match status" value="1"/>
</dbReference>
<dbReference type="Pfam" id="PF05773">
    <property type="entry name" value="RWD"/>
    <property type="match status" value="1"/>
</dbReference>
<evidence type="ECO:0000256" key="2">
    <source>
        <dbReference type="ARBA" id="ARBA00007665"/>
    </source>
</evidence>
<dbReference type="InterPro" id="IPR023582">
    <property type="entry name" value="Impact"/>
</dbReference>
<evidence type="ECO:0000256" key="5">
    <source>
        <dbReference type="ARBA" id="ARBA00022845"/>
    </source>
</evidence>
<keyword evidence="4" id="KW-0678">Repressor</keyword>
<evidence type="ECO:0000256" key="6">
    <source>
        <dbReference type="ARBA" id="ARBA00023016"/>
    </source>
</evidence>
<protein>
    <recommendedName>
        <fullName evidence="7">RWD domain-containing protein</fullName>
    </recommendedName>
</protein>
<dbReference type="InterPro" id="IPR020568">
    <property type="entry name" value="Ribosomal_Su5_D2-typ_SF"/>
</dbReference>
<dbReference type="SUPFAM" id="SSF54211">
    <property type="entry name" value="Ribosomal protein S5 domain 2-like"/>
    <property type="match status" value="1"/>
</dbReference>
<dbReference type="InterPro" id="IPR006575">
    <property type="entry name" value="RWD_dom"/>
</dbReference>
<dbReference type="AlphaFoldDB" id="A0AAN8ZSS5"/>
<comment type="caution">
    <text evidence="8">The sequence shown here is derived from an EMBL/GenBank/DDBJ whole genome shotgun (WGS) entry which is preliminary data.</text>
</comment>
<dbReference type="InterPro" id="IPR001498">
    <property type="entry name" value="Impact_N"/>
</dbReference>
<feature type="domain" description="RWD" evidence="7">
    <location>
        <begin position="11"/>
        <end position="109"/>
    </location>
</feature>
<dbReference type="InterPro" id="IPR016135">
    <property type="entry name" value="UBQ-conjugating_enzyme/RWD"/>
</dbReference>
<evidence type="ECO:0000313" key="9">
    <source>
        <dbReference type="Proteomes" id="UP001381693"/>
    </source>
</evidence>
<keyword evidence="5" id="KW-0810">Translation regulation</keyword>
<dbReference type="SMART" id="SM00591">
    <property type="entry name" value="RWD"/>
    <property type="match status" value="1"/>
</dbReference>
<comment type="subcellular location">
    <subcellularLocation>
        <location evidence="1">Cytoplasm</location>
    </subcellularLocation>
</comment>
<dbReference type="InterPro" id="IPR036956">
    <property type="entry name" value="Impact_N_sf"/>
</dbReference>
<dbReference type="SUPFAM" id="SSF54495">
    <property type="entry name" value="UBC-like"/>
    <property type="match status" value="1"/>
</dbReference>
<name>A0AAN8ZSS5_HALRR</name>
<dbReference type="PROSITE" id="PS50908">
    <property type="entry name" value="RWD"/>
    <property type="match status" value="1"/>
</dbReference>
<dbReference type="GO" id="GO:0006446">
    <property type="term" value="P:regulation of translational initiation"/>
    <property type="evidence" value="ECO:0007669"/>
    <property type="project" value="TreeGrafter"/>
</dbReference>
<evidence type="ECO:0000259" key="7">
    <source>
        <dbReference type="PROSITE" id="PS50908"/>
    </source>
</evidence>
<sequence>MAEDNLSRQADEIEALSSIYGTDFHTESKERRTYSIEITENYLTSSLEVTMPPDYPSESPPFYMLSAPWLKGLKRQELCGYLEDIYLENAGESIVYEWVERIRQFMTEEGESARQDTKEVEISNGLRETILEDKTEDETPCPDIFSGEIITDRKSVFQPHLANVQSQSDVRQVLRKLKENKKIANATHNIFAYRFLPFGSSCVSQDCEDDGEIHAGGRLLHLLQILDAQNVIVIVTRWYGGIHLGPDRFKHINNAARQILDQCGHIKSPSDEKGRKNKKP</sequence>
<keyword evidence="9" id="KW-1185">Reference proteome</keyword>
<dbReference type="Proteomes" id="UP001381693">
    <property type="component" value="Unassembled WGS sequence"/>
</dbReference>
<dbReference type="PANTHER" id="PTHR16301">
    <property type="entry name" value="IMPACT-RELATED"/>
    <property type="match status" value="1"/>
</dbReference>
<reference evidence="8 9" key="1">
    <citation type="submission" date="2023-11" db="EMBL/GenBank/DDBJ databases">
        <title>Halocaridina rubra genome assembly.</title>
        <authorList>
            <person name="Smith C."/>
        </authorList>
    </citation>
    <scope>NUCLEOTIDE SEQUENCE [LARGE SCALE GENOMIC DNA]</scope>
    <source>
        <strain evidence="8">EP-1</strain>
        <tissue evidence="8">Whole</tissue>
    </source>
</reference>
<gene>
    <name evidence="8" type="ORF">SK128_013251</name>
</gene>
<keyword evidence="3" id="KW-0963">Cytoplasm</keyword>
<dbReference type="Pfam" id="PF01205">
    <property type="entry name" value="Impact_N"/>
    <property type="match status" value="1"/>
</dbReference>
<evidence type="ECO:0000256" key="3">
    <source>
        <dbReference type="ARBA" id="ARBA00022490"/>
    </source>
</evidence>
<dbReference type="GO" id="GO:0005737">
    <property type="term" value="C:cytoplasm"/>
    <property type="evidence" value="ECO:0007669"/>
    <property type="project" value="UniProtKB-SubCell"/>
</dbReference>
<organism evidence="8 9">
    <name type="scientific">Halocaridina rubra</name>
    <name type="common">Hawaiian red shrimp</name>
    <dbReference type="NCBI Taxonomy" id="373956"/>
    <lineage>
        <taxon>Eukaryota</taxon>
        <taxon>Metazoa</taxon>
        <taxon>Ecdysozoa</taxon>
        <taxon>Arthropoda</taxon>
        <taxon>Crustacea</taxon>
        <taxon>Multicrustacea</taxon>
        <taxon>Malacostraca</taxon>
        <taxon>Eumalacostraca</taxon>
        <taxon>Eucarida</taxon>
        <taxon>Decapoda</taxon>
        <taxon>Pleocyemata</taxon>
        <taxon>Caridea</taxon>
        <taxon>Atyoidea</taxon>
        <taxon>Atyidae</taxon>
        <taxon>Halocaridina</taxon>
    </lineage>
</organism>
<dbReference type="Gene3D" id="3.30.230.30">
    <property type="entry name" value="Impact, N-terminal domain"/>
    <property type="match status" value="1"/>
</dbReference>
<dbReference type="Gene3D" id="3.10.110.10">
    <property type="entry name" value="Ubiquitin Conjugating Enzyme"/>
    <property type="match status" value="1"/>
</dbReference>
<comment type="similarity">
    <text evidence="2">Belongs to the IMPACT family.</text>
</comment>
<dbReference type="GO" id="GO:0140469">
    <property type="term" value="P:GCN2-mediated signaling"/>
    <property type="evidence" value="ECO:0007669"/>
    <property type="project" value="TreeGrafter"/>
</dbReference>
<keyword evidence="6" id="KW-0346">Stress response</keyword>